<protein>
    <submittedName>
        <fullName evidence="9">ABC transporter permease</fullName>
    </submittedName>
</protein>
<evidence type="ECO:0000256" key="2">
    <source>
        <dbReference type="ARBA" id="ARBA00022448"/>
    </source>
</evidence>
<dbReference type="InterPro" id="IPR051125">
    <property type="entry name" value="ABC-4/HrtB_transporter"/>
</dbReference>
<dbReference type="InterPro" id="IPR003838">
    <property type="entry name" value="ABC3_permease_C"/>
</dbReference>
<reference evidence="9 10" key="1">
    <citation type="submission" date="2020-06" db="EMBL/GenBank/DDBJ databases">
        <title>Actinokineospora xiongansis sp. nov., isolated from soil of Baiyangdian.</title>
        <authorList>
            <person name="Zhang X."/>
        </authorList>
    </citation>
    <scope>NUCLEOTIDE SEQUENCE [LARGE SCALE GENOMIC DNA]</scope>
    <source>
        <strain evidence="9 10">HBU206404</strain>
    </source>
</reference>
<keyword evidence="4 7" id="KW-0812">Transmembrane</keyword>
<feature type="domain" description="ABC3 transporter permease C-terminal" evidence="8">
    <location>
        <begin position="226"/>
        <end position="334"/>
    </location>
</feature>
<evidence type="ECO:0000259" key="8">
    <source>
        <dbReference type="Pfam" id="PF02687"/>
    </source>
</evidence>
<evidence type="ECO:0000256" key="7">
    <source>
        <dbReference type="SAM" id="Phobius"/>
    </source>
</evidence>
<comment type="subcellular location">
    <subcellularLocation>
        <location evidence="1">Cell membrane</location>
        <topology evidence="1">Multi-pass membrane protein</topology>
    </subcellularLocation>
</comment>
<feature type="transmembrane region" description="Helical" evidence="7">
    <location>
        <begin position="308"/>
        <end position="327"/>
    </location>
</feature>
<name>A0ABR7L3N5_9PSEU</name>
<evidence type="ECO:0000313" key="10">
    <source>
        <dbReference type="Proteomes" id="UP000734823"/>
    </source>
</evidence>
<keyword evidence="3" id="KW-1003">Cell membrane</keyword>
<evidence type="ECO:0000256" key="5">
    <source>
        <dbReference type="ARBA" id="ARBA00022989"/>
    </source>
</evidence>
<evidence type="ECO:0000256" key="1">
    <source>
        <dbReference type="ARBA" id="ARBA00004651"/>
    </source>
</evidence>
<organism evidence="9 10">
    <name type="scientific">Actinokineospora xionganensis</name>
    <dbReference type="NCBI Taxonomy" id="2684470"/>
    <lineage>
        <taxon>Bacteria</taxon>
        <taxon>Bacillati</taxon>
        <taxon>Actinomycetota</taxon>
        <taxon>Actinomycetes</taxon>
        <taxon>Pseudonocardiales</taxon>
        <taxon>Pseudonocardiaceae</taxon>
        <taxon>Actinokineospora</taxon>
    </lineage>
</organism>
<accession>A0ABR7L3N5</accession>
<dbReference type="PANTHER" id="PTHR43738:SF1">
    <property type="entry name" value="HEMIN TRANSPORT SYSTEM PERMEASE PROTEIN HRTB-RELATED"/>
    <property type="match status" value="1"/>
</dbReference>
<keyword evidence="10" id="KW-1185">Reference proteome</keyword>
<evidence type="ECO:0000256" key="6">
    <source>
        <dbReference type="ARBA" id="ARBA00023136"/>
    </source>
</evidence>
<gene>
    <name evidence="9" type="ORF">GPZ80_08945</name>
</gene>
<comment type="caution">
    <text evidence="9">The sequence shown here is derived from an EMBL/GenBank/DDBJ whole genome shotgun (WGS) entry which is preliminary data.</text>
</comment>
<evidence type="ECO:0000256" key="3">
    <source>
        <dbReference type="ARBA" id="ARBA00022475"/>
    </source>
</evidence>
<sequence length="343" mass="34853">MFIALRDLRFARGRFALLGAVISLMTLMVVLLTGLTSGLGAASVSAISALPTEHVALAAPPGQTDPQFALSALPVDTVDRLGAQPGVRAARPLGISTSRLTAGDKTAPVSVFGTDSSLLPDQVRVPDSLGVAPGTEVELGGQRLTVAAVGDETSFSHLPVVHTAIGTWHKIARSESLTGVLLELTADPADPADIGAATGTLVLTREDAYDAVGGYAAEQGSLTMIRVLLLIVSALVVGAFFTVWTMQRGPDLAVVRAMGASRGYLLRDALGQAAVVLALGTVTGAAAATGLGLLARQAVPFVVDGGTVLIPLTLMITVGISGAAIAVRRVTTVDPLTALGASR</sequence>
<dbReference type="RefSeq" id="WP_187219827.1">
    <property type="nucleotide sequence ID" value="NZ_JABVED010000004.1"/>
</dbReference>
<dbReference type="Pfam" id="PF02687">
    <property type="entry name" value="FtsX"/>
    <property type="match status" value="1"/>
</dbReference>
<feature type="transmembrane region" description="Helical" evidence="7">
    <location>
        <begin position="224"/>
        <end position="244"/>
    </location>
</feature>
<evidence type="ECO:0000256" key="4">
    <source>
        <dbReference type="ARBA" id="ARBA00022692"/>
    </source>
</evidence>
<dbReference type="EMBL" id="JABVED010000004">
    <property type="protein sequence ID" value="MBC6447298.1"/>
    <property type="molecule type" value="Genomic_DNA"/>
</dbReference>
<feature type="transmembrane region" description="Helical" evidence="7">
    <location>
        <begin position="265"/>
        <end position="288"/>
    </location>
</feature>
<dbReference type="Proteomes" id="UP000734823">
    <property type="component" value="Unassembled WGS sequence"/>
</dbReference>
<proteinExistence type="predicted"/>
<evidence type="ECO:0000313" key="9">
    <source>
        <dbReference type="EMBL" id="MBC6447298.1"/>
    </source>
</evidence>
<keyword evidence="6 7" id="KW-0472">Membrane</keyword>
<dbReference type="PANTHER" id="PTHR43738">
    <property type="entry name" value="ABC TRANSPORTER, MEMBRANE PROTEIN"/>
    <property type="match status" value="1"/>
</dbReference>
<keyword evidence="5 7" id="KW-1133">Transmembrane helix</keyword>
<keyword evidence="2" id="KW-0813">Transport</keyword>